<name>A0A1V9FYN5_9BACT</name>
<accession>A0A1V9FYN5</accession>
<comment type="caution">
    <text evidence="1">The sequence shown here is derived from an EMBL/GenBank/DDBJ whole genome shotgun (WGS) entry which is preliminary data.</text>
</comment>
<keyword evidence="2" id="KW-1185">Reference proteome</keyword>
<dbReference type="InterPro" id="IPR011032">
    <property type="entry name" value="GroES-like_sf"/>
</dbReference>
<proteinExistence type="predicted"/>
<sequence>MKFSPTWVTDLNSQIRFPANTDIYFLVVGYTDYSVYEEVTFNRYGGIEVLELVDVPMPVGDVIVQVKAVSINPIDWKLWQGEMYNTNVSGCI</sequence>
<evidence type="ECO:0000313" key="1">
    <source>
        <dbReference type="EMBL" id="OQP63346.1"/>
    </source>
</evidence>
<protein>
    <submittedName>
        <fullName evidence="1">Uncharacterized protein</fullName>
    </submittedName>
</protein>
<evidence type="ECO:0000313" key="2">
    <source>
        <dbReference type="Proteomes" id="UP000192276"/>
    </source>
</evidence>
<organism evidence="1 2">
    <name type="scientific">Niastella populi</name>
    <dbReference type="NCBI Taxonomy" id="550983"/>
    <lineage>
        <taxon>Bacteria</taxon>
        <taxon>Pseudomonadati</taxon>
        <taxon>Bacteroidota</taxon>
        <taxon>Chitinophagia</taxon>
        <taxon>Chitinophagales</taxon>
        <taxon>Chitinophagaceae</taxon>
        <taxon>Niastella</taxon>
    </lineage>
</organism>
<reference evidence="2" key="1">
    <citation type="submission" date="2016-04" db="EMBL/GenBank/DDBJ databases">
        <authorList>
            <person name="Chen L."/>
            <person name="Zhuang W."/>
            <person name="Wang G."/>
        </authorList>
    </citation>
    <scope>NUCLEOTIDE SEQUENCE [LARGE SCALE GENOMIC DNA]</scope>
    <source>
        <strain evidence="2">208</strain>
    </source>
</reference>
<dbReference type="AlphaFoldDB" id="A0A1V9FYN5"/>
<dbReference type="OrthoDB" id="3727682at2"/>
<dbReference type="EMBL" id="LWBP01000104">
    <property type="protein sequence ID" value="OQP63346.1"/>
    <property type="molecule type" value="Genomic_DNA"/>
</dbReference>
<dbReference type="SUPFAM" id="SSF50129">
    <property type="entry name" value="GroES-like"/>
    <property type="match status" value="1"/>
</dbReference>
<gene>
    <name evidence="1" type="ORF">A4R26_33830</name>
</gene>
<dbReference type="Gene3D" id="3.90.180.10">
    <property type="entry name" value="Medium-chain alcohol dehydrogenases, catalytic domain"/>
    <property type="match status" value="1"/>
</dbReference>
<dbReference type="STRING" id="550983.A4R26_33830"/>
<dbReference type="Proteomes" id="UP000192276">
    <property type="component" value="Unassembled WGS sequence"/>
</dbReference>
<dbReference type="RefSeq" id="WP_081163793.1">
    <property type="nucleotide sequence ID" value="NZ_LWBP01000104.1"/>
</dbReference>